<evidence type="ECO:0000313" key="2">
    <source>
        <dbReference type="Proteomes" id="UP000030686"/>
    </source>
</evidence>
<accession>W6QA72</accession>
<proteinExistence type="predicted"/>
<keyword evidence="2" id="KW-1185">Reference proteome</keyword>
<evidence type="ECO:0000313" key="1">
    <source>
        <dbReference type="EMBL" id="CDM32906.1"/>
    </source>
</evidence>
<dbReference type="AlphaFoldDB" id="W6QA72"/>
<sequence length="97" mass="10735">MSQHSGAALVAPWDPYRHAFEVGIINLKDSIDRRAVLANTIPLDCEAIEALSTHIWETKIEFARVIRNFHDPLGAAMLADLFQRLIGTMPNADGVIP</sequence>
<dbReference type="EMBL" id="HG792016">
    <property type="protein sequence ID" value="CDM32906.1"/>
    <property type="molecule type" value="Genomic_DNA"/>
</dbReference>
<name>W6QA72_PENRF</name>
<gene>
    <name evidence="1" type="ORF">PROQFM164_S02g003057</name>
</gene>
<dbReference type="Proteomes" id="UP000030686">
    <property type="component" value="Unassembled WGS sequence"/>
</dbReference>
<dbReference type="OrthoDB" id="4351693at2759"/>
<protein>
    <submittedName>
        <fullName evidence="1">Genomic scaffold, ProqFM164S02</fullName>
    </submittedName>
</protein>
<organism evidence="1 2">
    <name type="scientific">Penicillium roqueforti (strain FM164)</name>
    <dbReference type="NCBI Taxonomy" id="1365484"/>
    <lineage>
        <taxon>Eukaryota</taxon>
        <taxon>Fungi</taxon>
        <taxon>Dikarya</taxon>
        <taxon>Ascomycota</taxon>
        <taxon>Pezizomycotina</taxon>
        <taxon>Eurotiomycetes</taxon>
        <taxon>Eurotiomycetidae</taxon>
        <taxon>Eurotiales</taxon>
        <taxon>Aspergillaceae</taxon>
        <taxon>Penicillium</taxon>
    </lineage>
</organism>
<reference evidence="1" key="1">
    <citation type="journal article" date="2014" name="Nat. Commun.">
        <title>Multiple recent horizontal transfers of a large genomic region in cheese making fungi.</title>
        <authorList>
            <person name="Cheeseman K."/>
            <person name="Ropars J."/>
            <person name="Renault P."/>
            <person name="Dupont J."/>
            <person name="Gouzy J."/>
            <person name="Branca A."/>
            <person name="Abraham A.L."/>
            <person name="Ceppi M."/>
            <person name="Conseiller E."/>
            <person name="Debuchy R."/>
            <person name="Malagnac F."/>
            <person name="Goarin A."/>
            <person name="Silar P."/>
            <person name="Lacoste S."/>
            <person name="Sallet E."/>
            <person name="Bensimon A."/>
            <person name="Giraud T."/>
            <person name="Brygoo Y."/>
        </authorList>
    </citation>
    <scope>NUCLEOTIDE SEQUENCE [LARGE SCALE GENOMIC DNA]</scope>
    <source>
        <strain evidence="1">FM164</strain>
    </source>
</reference>